<dbReference type="Pfam" id="PF04321">
    <property type="entry name" value="RmlD_sub_bind"/>
    <property type="match status" value="1"/>
</dbReference>
<dbReference type="PANTHER" id="PTHR10491">
    <property type="entry name" value="DTDP-4-DEHYDRORHAMNOSE REDUCTASE"/>
    <property type="match status" value="1"/>
</dbReference>
<gene>
    <name evidence="4" type="ORF">A3B50_01785</name>
</gene>
<comment type="similarity">
    <text evidence="1 2">Belongs to the dTDP-4-dehydrorhamnose reductase family.</text>
</comment>
<protein>
    <recommendedName>
        <fullName evidence="2">dTDP-4-dehydrorhamnose reductase</fullName>
        <ecNumber evidence="2">1.1.1.133</ecNumber>
    </recommendedName>
</protein>
<feature type="domain" description="RmlD-like substrate binding" evidence="3">
    <location>
        <begin position="3"/>
        <end position="257"/>
    </location>
</feature>
<comment type="function">
    <text evidence="2">Catalyzes the reduction of dTDP-6-deoxy-L-lyxo-4-hexulose to yield dTDP-L-rhamnose.</text>
</comment>
<evidence type="ECO:0000256" key="1">
    <source>
        <dbReference type="ARBA" id="ARBA00010944"/>
    </source>
</evidence>
<comment type="caution">
    <text evidence="4">The sequence shown here is derived from an EMBL/GenBank/DDBJ whole genome shotgun (WGS) entry which is preliminary data.</text>
</comment>
<keyword evidence="2" id="KW-0521">NADP</keyword>
<dbReference type="GO" id="GO:0008831">
    <property type="term" value="F:dTDP-4-dehydrorhamnose reductase activity"/>
    <property type="evidence" value="ECO:0007669"/>
    <property type="project" value="UniProtKB-EC"/>
</dbReference>
<name>A0A1F7J4G3_9BACT</name>
<dbReference type="InterPro" id="IPR036291">
    <property type="entry name" value="NAD(P)-bd_dom_sf"/>
</dbReference>
<comment type="pathway">
    <text evidence="2">Carbohydrate biosynthesis; dTDP-L-rhamnose biosynthesis.</text>
</comment>
<keyword evidence="2" id="KW-0560">Oxidoreductase</keyword>
<sequence>MLKVAISGSTGLVGSRIQELLYHDVVFIPLLRSKVDIADKESVSEFVGQNDFDIMLHLAGYTAVDQAEKEREECKKINVDGTRNLFDEVTKKKKKFIYISTDFVFDGKNSPYDESSQPNPIGWYAKTKYEGEKIIGNKGMIVRIAYPYRASYGPKKDLIKGIRSYLEEGKKIAMLTDTIITPTFIDDIAFSLKHLLVHFSNEVYHVVGSGSYSPYDIAQKIAEAFKLDKSLIGKTTYDEFYKNSKIRPRDLTIKSKKNYSWKMKSIDEGLEEIKRQVKLKLPQT</sequence>
<reference evidence="4 5" key="1">
    <citation type="journal article" date="2016" name="Nat. Commun.">
        <title>Thousands of microbial genomes shed light on interconnected biogeochemical processes in an aquifer system.</title>
        <authorList>
            <person name="Anantharaman K."/>
            <person name="Brown C.T."/>
            <person name="Hug L.A."/>
            <person name="Sharon I."/>
            <person name="Castelle C.J."/>
            <person name="Probst A.J."/>
            <person name="Thomas B.C."/>
            <person name="Singh A."/>
            <person name="Wilkins M.J."/>
            <person name="Karaoz U."/>
            <person name="Brodie E.L."/>
            <person name="Williams K.H."/>
            <person name="Hubbard S.S."/>
            <person name="Banfield J.F."/>
        </authorList>
    </citation>
    <scope>NUCLEOTIDE SEQUENCE [LARGE SCALE GENOMIC DNA]</scope>
</reference>
<dbReference type="PANTHER" id="PTHR10491:SF4">
    <property type="entry name" value="METHIONINE ADENOSYLTRANSFERASE 2 SUBUNIT BETA"/>
    <property type="match status" value="1"/>
</dbReference>
<evidence type="ECO:0000313" key="5">
    <source>
        <dbReference type="Proteomes" id="UP000178558"/>
    </source>
</evidence>
<dbReference type="UniPathway" id="UPA00124"/>
<dbReference type="Gene3D" id="3.40.50.720">
    <property type="entry name" value="NAD(P)-binding Rossmann-like Domain"/>
    <property type="match status" value="1"/>
</dbReference>
<dbReference type="GO" id="GO:0019305">
    <property type="term" value="P:dTDP-rhamnose biosynthetic process"/>
    <property type="evidence" value="ECO:0007669"/>
    <property type="project" value="UniProtKB-UniPathway"/>
</dbReference>
<dbReference type="EMBL" id="MGAQ01000015">
    <property type="protein sequence ID" value="OGK50494.1"/>
    <property type="molecule type" value="Genomic_DNA"/>
</dbReference>
<organism evidence="4 5">
    <name type="scientific">Candidatus Roizmanbacteria bacterium RIFCSPLOWO2_01_FULL_40_42</name>
    <dbReference type="NCBI Taxonomy" id="1802066"/>
    <lineage>
        <taxon>Bacteria</taxon>
        <taxon>Candidatus Roizmaniibacteriota</taxon>
    </lineage>
</organism>
<dbReference type="InterPro" id="IPR029903">
    <property type="entry name" value="RmlD-like-bd"/>
</dbReference>
<evidence type="ECO:0000259" key="3">
    <source>
        <dbReference type="Pfam" id="PF04321"/>
    </source>
</evidence>
<dbReference type="EC" id="1.1.1.133" evidence="2"/>
<dbReference type="AlphaFoldDB" id="A0A1F7J4G3"/>
<dbReference type="Proteomes" id="UP000178558">
    <property type="component" value="Unassembled WGS sequence"/>
</dbReference>
<accession>A0A1F7J4G3</accession>
<dbReference type="SUPFAM" id="SSF51735">
    <property type="entry name" value="NAD(P)-binding Rossmann-fold domains"/>
    <property type="match status" value="1"/>
</dbReference>
<dbReference type="CDD" id="cd05254">
    <property type="entry name" value="dTDP_HR_like_SDR_e"/>
    <property type="match status" value="1"/>
</dbReference>
<evidence type="ECO:0000256" key="2">
    <source>
        <dbReference type="RuleBase" id="RU364082"/>
    </source>
</evidence>
<evidence type="ECO:0000313" key="4">
    <source>
        <dbReference type="EMBL" id="OGK50494.1"/>
    </source>
</evidence>
<dbReference type="InterPro" id="IPR005913">
    <property type="entry name" value="dTDP_dehydrorham_reduct"/>
</dbReference>
<proteinExistence type="inferred from homology"/>